<dbReference type="SUPFAM" id="SSF56954">
    <property type="entry name" value="Outer membrane efflux proteins (OEP)"/>
    <property type="match status" value="1"/>
</dbReference>
<accession>A0A644VC81</accession>
<reference evidence="7" key="1">
    <citation type="submission" date="2019-08" db="EMBL/GenBank/DDBJ databases">
        <authorList>
            <person name="Kucharzyk K."/>
            <person name="Murdoch R.W."/>
            <person name="Higgins S."/>
            <person name="Loffler F."/>
        </authorList>
    </citation>
    <scope>NUCLEOTIDE SEQUENCE</scope>
</reference>
<evidence type="ECO:0000256" key="6">
    <source>
        <dbReference type="ARBA" id="ARBA00023237"/>
    </source>
</evidence>
<keyword evidence="4" id="KW-0812">Transmembrane</keyword>
<comment type="caution">
    <text evidence="7">The sequence shown here is derived from an EMBL/GenBank/DDBJ whole genome shotgun (WGS) entry which is preliminary data.</text>
</comment>
<evidence type="ECO:0000256" key="2">
    <source>
        <dbReference type="ARBA" id="ARBA00022448"/>
    </source>
</evidence>
<gene>
    <name evidence="7" type="ORF">SDC9_34741</name>
</gene>
<dbReference type="AlphaFoldDB" id="A0A644VC81"/>
<organism evidence="7">
    <name type="scientific">bioreactor metagenome</name>
    <dbReference type="NCBI Taxonomy" id="1076179"/>
    <lineage>
        <taxon>unclassified sequences</taxon>
        <taxon>metagenomes</taxon>
        <taxon>ecological metagenomes</taxon>
    </lineage>
</organism>
<dbReference type="GO" id="GO:1990281">
    <property type="term" value="C:efflux pump complex"/>
    <property type="evidence" value="ECO:0007669"/>
    <property type="project" value="TreeGrafter"/>
</dbReference>
<dbReference type="PANTHER" id="PTHR30026:SF20">
    <property type="entry name" value="OUTER MEMBRANE PROTEIN TOLC"/>
    <property type="match status" value="1"/>
</dbReference>
<dbReference type="GO" id="GO:0009279">
    <property type="term" value="C:cell outer membrane"/>
    <property type="evidence" value="ECO:0007669"/>
    <property type="project" value="UniProtKB-SubCell"/>
</dbReference>
<keyword evidence="5" id="KW-0472">Membrane</keyword>
<evidence type="ECO:0000256" key="4">
    <source>
        <dbReference type="ARBA" id="ARBA00022692"/>
    </source>
</evidence>
<sequence length="497" mass="57348">MFRLIIQLLAFAFFSISVYARPSQKIKIKISLEEAIEIAKDQSPSALVAKHNFLASYWQFRAFKAQLLPSLNLSATLGNYNRSLVPLQNSETGEINYVANNNMKNSLSLSIDQNIALTGGRISLFTSLYRLDQFSSGKPANYNSQPINITYIQPLRTYNNLKWDKVTEPRRFERAKRRYLEQMENIIGNVIPLYFDVLQAQQRLAMSSKNYDNTMSLYKLTKERYERGLISKNDVLQLELRMINDNLSINDHKLNLDMRMLRLKTFMGYNEHVELDLEVPKSGPDITLNFDEVLDKAYKNSSFLLDNELELLSAEQEVERNKANTGIQANLNAQFGLTQQGEELGKAYSNPMDQQIVSLGLRLPIVDWGLGKGRVKMAKSRQELVKAQVDQELNEFKQNVFIKVIQFNNQVEQCNLSSRADSISKERYEYARAQFMDGTIGVTELNNAQNEKDNASNRYINDLGNFWQYYFNIRKMSLFDYLTREDLSAEFDKMVGN</sequence>
<evidence type="ECO:0008006" key="8">
    <source>
        <dbReference type="Google" id="ProtNLM"/>
    </source>
</evidence>
<protein>
    <recommendedName>
        <fullName evidence="8">Outer membrane protein TolC</fullName>
    </recommendedName>
</protein>
<name>A0A644VC81_9ZZZZ</name>
<dbReference type="Gene3D" id="1.20.1600.10">
    <property type="entry name" value="Outer membrane efflux proteins (OEP)"/>
    <property type="match status" value="1"/>
</dbReference>
<dbReference type="InterPro" id="IPR051906">
    <property type="entry name" value="TolC-like"/>
</dbReference>
<proteinExistence type="predicted"/>
<dbReference type="GO" id="GO:0015562">
    <property type="term" value="F:efflux transmembrane transporter activity"/>
    <property type="evidence" value="ECO:0007669"/>
    <property type="project" value="InterPro"/>
</dbReference>
<dbReference type="EMBL" id="VSSQ01000263">
    <property type="protein sequence ID" value="MPL88715.1"/>
    <property type="molecule type" value="Genomic_DNA"/>
</dbReference>
<keyword evidence="6" id="KW-0998">Cell outer membrane</keyword>
<dbReference type="GO" id="GO:0015288">
    <property type="term" value="F:porin activity"/>
    <property type="evidence" value="ECO:0007669"/>
    <property type="project" value="TreeGrafter"/>
</dbReference>
<comment type="subcellular location">
    <subcellularLocation>
        <location evidence="1">Cell outer membrane</location>
    </subcellularLocation>
</comment>
<evidence type="ECO:0000256" key="3">
    <source>
        <dbReference type="ARBA" id="ARBA00022452"/>
    </source>
</evidence>
<dbReference type="InterPro" id="IPR003423">
    <property type="entry name" value="OMP_efflux"/>
</dbReference>
<dbReference type="PANTHER" id="PTHR30026">
    <property type="entry name" value="OUTER MEMBRANE PROTEIN TOLC"/>
    <property type="match status" value="1"/>
</dbReference>
<keyword evidence="2" id="KW-0813">Transport</keyword>
<evidence type="ECO:0000313" key="7">
    <source>
        <dbReference type="EMBL" id="MPL88715.1"/>
    </source>
</evidence>
<dbReference type="Pfam" id="PF02321">
    <property type="entry name" value="OEP"/>
    <property type="match status" value="2"/>
</dbReference>
<keyword evidence="3" id="KW-1134">Transmembrane beta strand</keyword>
<evidence type="ECO:0000256" key="1">
    <source>
        <dbReference type="ARBA" id="ARBA00004442"/>
    </source>
</evidence>
<evidence type="ECO:0000256" key="5">
    <source>
        <dbReference type="ARBA" id="ARBA00023136"/>
    </source>
</evidence>